<evidence type="ECO:0000313" key="1">
    <source>
        <dbReference type="EMBL" id="KAI4335934.1"/>
    </source>
</evidence>
<proteinExistence type="predicted"/>
<protein>
    <submittedName>
        <fullName evidence="1">Uncharacterized protein</fullName>
    </submittedName>
</protein>
<dbReference type="Proteomes" id="UP000828941">
    <property type="component" value="Chromosome 6"/>
</dbReference>
<dbReference type="EMBL" id="CM039431">
    <property type="protein sequence ID" value="KAI4335934.1"/>
    <property type="molecule type" value="Genomic_DNA"/>
</dbReference>
<name>A0ACB9NJ97_BAUVA</name>
<accession>A0ACB9NJ97</accession>
<comment type="caution">
    <text evidence="1">The sequence shown here is derived from an EMBL/GenBank/DDBJ whole genome shotgun (WGS) entry which is preliminary data.</text>
</comment>
<evidence type="ECO:0000313" key="2">
    <source>
        <dbReference type="Proteomes" id="UP000828941"/>
    </source>
</evidence>
<reference evidence="1 2" key="1">
    <citation type="journal article" date="2022" name="DNA Res.">
        <title>Chromosomal-level genome assembly of the orchid tree Bauhinia variegata (Leguminosae; Cercidoideae) supports the allotetraploid origin hypothesis of Bauhinia.</title>
        <authorList>
            <person name="Zhong Y."/>
            <person name="Chen Y."/>
            <person name="Zheng D."/>
            <person name="Pang J."/>
            <person name="Liu Y."/>
            <person name="Luo S."/>
            <person name="Meng S."/>
            <person name="Qian L."/>
            <person name="Wei D."/>
            <person name="Dai S."/>
            <person name="Zhou R."/>
        </authorList>
    </citation>
    <scope>NUCLEOTIDE SEQUENCE [LARGE SCALE GENOMIC DNA]</scope>
    <source>
        <strain evidence="1">BV-YZ2020</strain>
    </source>
</reference>
<sequence length="95" mass="11087">MCLGKTLQQRTICWLEKFVNHPTEGNARHADRTILAYQGGGECRSENMRTLWVARHFDVTAAQSAERRRRRAGARKLLKVIRGTRRVVRWTLVLR</sequence>
<organism evidence="1 2">
    <name type="scientific">Bauhinia variegata</name>
    <name type="common">Purple orchid tree</name>
    <name type="synonym">Phanera variegata</name>
    <dbReference type="NCBI Taxonomy" id="167791"/>
    <lineage>
        <taxon>Eukaryota</taxon>
        <taxon>Viridiplantae</taxon>
        <taxon>Streptophyta</taxon>
        <taxon>Embryophyta</taxon>
        <taxon>Tracheophyta</taxon>
        <taxon>Spermatophyta</taxon>
        <taxon>Magnoliopsida</taxon>
        <taxon>eudicotyledons</taxon>
        <taxon>Gunneridae</taxon>
        <taxon>Pentapetalae</taxon>
        <taxon>rosids</taxon>
        <taxon>fabids</taxon>
        <taxon>Fabales</taxon>
        <taxon>Fabaceae</taxon>
        <taxon>Cercidoideae</taxon>
        <taxon>Cercideae</taxon>
        <taxon>Bauhiniinae</taxon>
        <taxon>Bauhinia</taxon>
    </lineage>
</organism>
<gene>
    <name evidence="1" type="ORF">L6164_014528</name>
</gene>
<keyword evidence="2" id="KW-1185">Reference proteome</keyword>